<dbReference type="STRING" id="1447875.A0A2B7XPZ8"/>
<feature type="transmembrane region" description="Helical" evidence="2">
    <location>
        <begin position="12"/>
        <end position="35"/>
    </location>
</feature>
<reference evidence="4 5" key="1">
    <citation type="submission" date="2017-10" db="EMBL/GenBank/DDBJ databases">
        <title>Comparative genomics in systemic dimorphic fungi from Ajellomycetaceae.</title>
        <authorList>
            <person name="Munoz J.F."/>
            <person name="Mcewen J.G."/>
            <person name="Clay O.K."/>
            <person name="Cuomo C.A."/>
        </authorList>
    </citation>
    <scope>NUCLEOTIDE SEQUENCE [LARGE SCALE GENOMIC DNA]</scope>
    <source>
        <strain evidence="4 5">UAMH5409</strain>
    </source>
</reference>
<dbReference type="InterPro" id="IPR049326">
    <property type="entry name" value="Rhodopsin_dom_fungi"/>
</dbReference>
<keyword evidence="2" id="KW-0812">Transmembrane</keyword>
<dbReference type="PANTHER" id="PTHR39614">
    <property type="entry name" value="INTEGRAL MEMBRANE PROTEIN"/>
    <property type="match status" value="1"/>
</dbReference>
<keyword evidence="2" id="KW-1133">Transmembrane helix</keyword>
<gene>
    <name evidence="4" type="ORF">AJ79_05399</name>
</gene>
<dbReference type="OrthoDB" id="3918601at2759"/>
<evidence type="ECO:0000259" key="3">
    <source>
        <dbReference type="Pfam" id="PF20684"/>
    </source>
</evidence>
<comment type="caution">
    <text evidence="4">The sequence shown here is derived from an EMBL/GenBank/DDBJ whole genome shotgun (WGS) entry which is preliminary data.</text>
</comment>
<sequence length="255" mass="28109">MTAQVPRWRFIGAFDISTEIGVSVVSFFLVSGVQMPFRRKVVVVTAFSSRLLVAIPASFHVHYAIRMLKSLDPTLIGSYVTVAMQLELSYGIMANTIPCLKPFMAAYEDMGKPTYSYKSRGQDGSHNNSGNSKSSHSRKYSRESFPLSRISKLKAPWASMTTTTMLDSMSQPAPPSPLPPLQTPSRATQPLRVDDTSYTATVRLGSEDLGVSSLESDDSRRLIIKKDVNWNVECTKCAEREAAESSGANRRNADV</sequence>
<feature type="compositionally biased region" description="Low complexity" evidence="1">
    <location>
        <begin position="124"/>
        <end position="134"/>
    </location>
</feature>
<name>A0A2B7XPZ8_9EURO</name>
<accession>A0A2B7XPZ8</accession>
<feature type="region of interest" description="Disordered" evidence="1">
    <location>
        <begin position="165"/>
        <end position="188"/>
    </location>
</feature>
<keyword evidence="5" id="KW-1185">Reference proteome</keyword>
<evidence type="ECO:0000256" key="1">
    <source>
        <dbReference type="SAM" id="MobiDB-lite"/>
    </source>
</evidence>
<organism evidence="4 5">
    <name type="scientific">Helicocarpus griseus UAMH5409</name>
    <dbReference type="NCBI Taxonomy" id="1447875"/>
    <lineage>
        <taxon>Eukaryota</taxon>
        <taxon>Fungi</taxon>
        <taxon>Dikarya</taxon>
        <taxon>Ascomycota</taxon>
        <taxon>Pezizomycotina</taxon>
        <taxon>Eurotiomycetes</taxon>
        <taxon>Eurotiomycetidae</taxon>
        <taxon>Onygenales</taxon>
        <taxon>Ajellomycetaceae</taxon>
        <taxon>Helicocarpus</taxon>
    </lineage>
</organism>
<feature type="domain" description="Rhodopsin" evidence="3">
    <location>
        <begin position="6"/>
        <end position="104"/>
    </location>
</feature>
<keyword evidence="2" id="KW-0472">Membrane</keyword>
<dbReference type="Pfam" id="PF20684">
    <property type="entry name" value="Fung_rhodopsin"/>
    <property type="match status" value="1"/>
</dbReference>
<feature type="region of interest" description="Disordered" evidence="1">
    <location>
        <begin position="117"/>
        <end position="146"/>
    </location>
</feature>
<dbReference type="PANTHER" id="PTHR39614:SF2">
    <property type="entry name" value="INTEGRAL MEMBRANE PROTEIN"/>
    <property type="match status" value="1"/>
</dbReference>
<protein>
    <recommendedName>
        <fullName evidence="3">Rhodopsin domain-containing protein</fullName>
    </recommendedName>
</protein>
<dbReference type="AlphaFoldDB" id="A0A2B7XPZ8"/>
<evidence type="ECO:0000313" key="5">
    <source>
        <dbReference type="Proteomes" id="UP000223968"/>
    </source>
</evidence>
<dbReference type="EMBL" id="PDNB01000085">
    <property type="protein sequence ID" value="PGH10577.1"/>
    <property type="molecule type" value="Genomic_DNA"/>
</dbReference>
<evidence type="ECO:0000256" key="2">
    <source>
        <dbReference type="SAM" id="Phobius"/>
    </source>
</evidence>
<feature type="transmembrane region" description="Helical" evidence="2">
    <location>
        <begin position="41"/>
        <end position="61"/>
    </location>
</feature>
<dbReference type="Proteomes" id="UP000223968">
    <property type="component" value="Unassembled WGS sequence"/>
</dbReference>
<feature type="compositionally biased region" description="Pro residues" evidence="1">
    <location>
        <begin position="172"/>
        <end position="182"/>
    </location>
</feature>
<evidence type="ECO:0000313" key="4">
    <source>
        <dbReference type="EMBL" id="PGH10577.1"/>
    </source>
</evidence>
<proteinExistence type="predicted"/>